<comment type="caution">
    <text evidence="1">The sequence shown here is derived from an EMBL/GenBank/DDBJ whole genome shotgun (WGS) entry which is preliminary data.</text>
</comment>
<keyword evidence="2" id="KW-1185">Reference proteome</keyword>
<name>A0AAE1E2J9_9GAST</name>
<organism evidence="1 2">
    <name type="scientific">Elysia crispata</name>
    <name type="common">lettuce slug</name>
    <dbReference type="NCBI Taxonomy" id="231223"/>
    <lineage>
        <taxon>Eukaryota</taxon>
        <taxon>Metazoa</taxon>
        <taxon>Spiralia</taxon>
        <taxon>Lophotrochozoa</taxon>
        <taxon>Mollusca</taxon>
        <taxon>Gastropoda</taxon>
        <taxon>Heterobranchia</taxon>
        <taxon>Euthyneura</taxon>
        <taxon>Panpulmonata</taxon>
        <taxon>Sacoglossa</taxon>
        <taxon>Placobranchoidea</taxon>
        <taxon>Plakobranchidae</taxon>
        <taxon>Elysia</taxon>
    </lineage>
</organism>
<dbReference type="Proteomes" id="UP001283361">
    <property type="component" value="Unassembled WGS sequence"/>
</dbReference>
<protein>
    <submittedName>
        <fullName evidence="1">Uncharacterized protein</fullName>
    </submittedName>
</protein>
<evidence type="ECO:0000313" key="2">
    <source>
        <dbReference type="Proteomes" id="UP001283361"/>
    </source>
</evidence>
<sequence length="156" mass="17469">MSNKNTTGCHKSHRKFSSCPRTPLKYADLVPVSSEDLLTIKEELISASSQQTIGSVQQTDAYVSHPDLINVFVSTVDKDVTECYIQSIHTRVKQASINTDIFTSQWAACIGGAKRKAPYFEVLELDQGDFLNIISISEKLLNVNIDINRRKVSWYG</sequence>
<proteinExistence type="predicted"/>
<dbReference type="EMBL" id="JAWDGP010001464">
    <property type="protein sequence ID" value="KAK3791627.1"/>
    <property type="molecule type" value="Genomic_DNA"/>
</dbReference>
<accession>A0AAE1E2J9</accession>
<evidence type="ECO:0000313" key="1">
    <source>
        <dbReference type="EMBL" id="KAK3791627.1"/>
    </source>
</evidence>
<gene>
    <name evidence="1" type="ORF">RRG08_058009</name>
</gene>
<dbReference type="AlphaFoldDB" id="A0AAE1E2J9"/>
<reference evidence="1" key="1">
    <citation type="journal article" date="2023" name="G3 (Bethesda)">
        <title>A reference genome for the long-term kleptoplast-retaining sea slug Elysia crispata morphotype clarki.</title>
        <authorList>
            <person name="Eastman K.E."/>
            <person name="Pendleton A.L."/>
            <person name="Shaikh M.A."/>
            <person name="Suttiyut T."/>
            <person name="Ogas R."/>
            <person name="Tomko P."/>
            <person name="Gavelis G."/>
            <person name="Widhalm J.R."/>
            <person name="Wisecaver J.H."/>
        </authorList>
    </citation>
    <scope>NUCLEOTIDE SEQUENCE</scope>
    <source>
        <strain evidence="1">ECLA1</strain>
    </source>
</reference>